<dbReference type="Proteomes" id="UP001243375">
    <property type="component" value="Unassembled WGS sequence"/>
</dbReference>
<evidence type="ECO:0000313" key="2">
    <source>
        <dbReference type="Proteomes" id="UP001243375"/>
    </source>
</evidence>
<organism evidence="1 2">
    <name type="scientific">Naganishia vaughanmartiniae</name>
    <dbReference type="NCBI Taxonomy" id="1424756"/>
    <lineage>
        <taxon>Eukaryota</taxon>
        <taxon>Fungi</taxon>
        <taxon>Dikarya</taxon>
        <taxon>Basidiomycota</taxon>
        <taxon>Agaricomycotina</taxon>
        <taxon>Tremellomycetes</taxon>
        <taxon>Filobasidiales</taxon>
        <taxon>Filobasidiaceae</taxon>
        <taxon>Naganishia</taxon>
    </lineage>
</organism>
<keyword evidence="2" id="KW-1185">Reference proteome</keyword>
<evidence type="ECO:0000313" key="1">
    <source>
        <dbReference type="EMBL" id="KAJ9124230.1"/>
    </source>
</evidence>
<comment type="caution">
    <text evidence="1">The sequence shown here is derived from an EMBL/GenBank/DDBJ whole genome shotgun (WGS) entry which is preliminary data.</text>
</comment>
<protein>
    <submittedName>
        <fullName evidence="1">Uncharacterized protein</fullName>
    </submittedName>
</protein>
<gene>
    <name evidence="1" type="ORF">QFC22_001028</name>
</gene>
<reference evidence="1" key="1">
    <citation type="submission" date="2023-04" db="EMBL/GenBank/DDBJ databases">
        <title>Draft Genome sequencing of Naganishia species isolated from polar environments using Oxford Nanopore Technology.</title>
        <authorList>
            <person name="Leo P."/>
            <person name="Venkateswaran K."/>
        </authorList>
    </citation>
    <scope>NUCLEOTIDE SEQUENCE</scope>
    <source>
        <strain evidence="1">MNA-CCFEE 5425</strain>
    </source>
</reference>
<dbReference type="EMBL" id="JASBWU010000002">
    <property type="protein sequence ID" value="KAJ9124230.1"/>
    <property type="molecule type" value="Genomic_DNA"/>
</dbReference>
<sequence length="4332" mass="492164">MASLDVVDMAGPPGGGLPEDGLDFGAPEFDEKVSRFAQDSSIMVAYITKEIKSNVFEDETEDAPQPGNTHVFCLHLPPTPTVTSHTLATLSLIKKKASLDTTSAIADQLHFVLLSTNSLLAERAYHDGTPSDVATDAPPGQSVAPYEGLHSLVHFGVAPWFESYINSKQAGKNVDTSVAAGKKSVESQMGIPVAKRKFAELELSLLHLQQNVEIPEVYLVIQSPIQKAVEACREAGTRVNVEAIQPQSLLTNVTFLNRLQSDVNTWIKEIQKVTKLSRDVSAGTASQEINFWLSMERALESIEAQLTGDEVNLVLDVLKSAKRFHATISFISDTGLKEATDTVQKYNALMKDFPLNELLSATDLPKIKDSLYVIFGHINKKLKVTPYPLRRTLPLVEAISRDFNDQCIKVLSSHRLMYLDYPSFERIVATMAEVFACWEENIKEFTNVAREVMRKRSEKFIAVKINSAHVKLQERIAYLRVFRRNHEQLRAMTGPNGGLKGLGFDTYTDVDMDEEISQSYEGLKNAPVLDVSSEGNEIWVIAETSYSERISRVENQIILKLRDRLATARNAREMFRIFSKFNSLFVRPKIRSAIQEYQTRLIESVKQDIQRLHQKFTKGYRHSDAYHMSSLRDLPPVASAIIWAKQIESQLNTDMKRVEDVLGKGWEMYSEGEKLKTESESFRKKLNPQPIFDAWVQDVTKREHRATGRLLEIVRQRSSTSSSDSQCALELTVNFDHQTITLFKEVRNLLWLNYNVPHAVINMAKEAKRIYPHAASLIESLRIYTQISEVIEGHPDISILLAEHRSRAQDLINKAMNTRWEGVAYSYNTQRTNPNAAEIEEDTSLAFFREFASAVGLLQEKAHALIVVGDKVRNDIEELLTCPYTFDSLATILSRLQKVADSLNLQGFANLDIWIEELDRRVQEVLIQRLSTQIDDWCRAFVACGQTSKFSEHQTSRHEPIVHELRLSNQMIYLEPPVEMTQAIWLKQLQRILGIVCGQATITSSKYELKLYDDDDTVTSSTYELILAKMDESLLSKPFKLVRDKVDDIQKYVAEWLQFQSLWDLNAETIFSQLGDALDKWPALLAAIKESRSTFDTAETKRDFGVCLVIYSGVQGKVTAKYDTWQREILAKYGAKIGQRMRDFYSEVAKARHGLETQTLNGSSTAQAVGFITFVQDLKRRTDGWSGDVTTFVQGQRTLETQRYPFPEDWLHVDRINGEWHLFNDILRRKNETIQDQLSALQLKVSAEVKAIDERTDLLQRDWDSTKPIQGDIKPEIAIDAIETFAMRLAKVEEGQALLAQAQDALNLTRYRENRLAPIGEEVKDLKAVWTALLGVSIRLNEMRETLWTAVNPRRLRQSLDDTLASMREMPSRMRQYAAYEHFAEAIKTLLKNNTVISDLKSDALRDRHWRSLFHVLRIASAYRSSSMTLGQVWDLNIARNEKEIKGIILQAQGEMALEEYVRQVKETWAGYTLDLINYRNKCRLIRGWDDLFTTCRDQLTSLGSMRASPYYRVFEEEASVLEDRLNRVHSLFDIWVDVQRQWVYLEGVFAGNADIKHLLPVEASRFSNINSEFLGTMAKVSKSPVVFDVLAISGIQQTFERLADALQKIQKALGEYLERERASFPRFFFLGDEDLLEMIGNNRNIHRVAKHLGKMFAGIHSLETNDSDDSINCLLSKEGERIPLVTPILINDNHKVNDWLGLLEKEMRGTLRHILRQSLDQLRKLYVVDQHIEKQALSKWIRQFPDQVVVLAIQVVWTNYVEQQLRDTQSVEKLLDLNLSILDILADVVLGDLELLERPKSEHLIVELAHQRDVLRYLINCSVNTADAFEWQKQMRFYHHPAEDAPAKAVVVKMADAELAYGFEYLGVPERLVQTPLTDKCYLTLTQALHSQCGGSPFGPAGTGKTESVKALGTHLGKFVLVFCCDETFDFHAMGRIFSGICQVGAWGCFDEFNRLEEKMLSAVSQQIQTIQQALSTTNDLATREIMLADRRISVRPDTGIFITMNPDYAGRSQLPSNLKKLFRSVAMTHPDRELIAQVTLFAQGFRHAEVVASKIIPFFRLCQERLSDQPHYDFGLRALKSVLIRGGILKRLSVTGAQDSSGLEDDAVELGVLLQSIRETLLPKLTGKDVDTFEIISEKTFAGIEPYQQDLDLVKNAIKETATRSHLVLRQQWIAKVVQLYQIQQISHGIMLVGGTATGKTRAWQTLLQALDHLDGKESLSYLIDPKAISKDSLYGTLDVTTREWTDGLFTSILRKILEDARGESSKRHFIVFDGDVDPEWVENLNSVLDDNKLLTLPNGERLNLPPSVRIIVETEHLNYATPATVSRCGMIWFSDDVLDIQSIYEHYMTVLENEEQHLDDIAAVSVVAGSSILDIQQGVARSAREYLDSRGILKTACEVASGLRHVMQFDVRRCVATLFSSLSQNARDIYLYDQQHPDFPLTPDKISTYLSKKLLLDIIWAFAGDADMESRSHFCEAIAQTSGAELPLQSTDPSKLLDFTVDLATGAWQAWIDKVPTLELDTQNITSTDVVIPTVDTLRHEALVYSWVRERKPVILCGPPGSGKTMTLFNALRKLPDVEVAGLNFSSATTPELVLRTFEQYCEYKKTPKGTVLSPISATSWLMVFCDEINLPAPDRYGTQRVISFMRQMVESKGFWRTSDLTWVYLERVQFIGACNPPSDSGRTELNVRFLRHAPVLYVDYPEFISLNQIYGTYIRAVLKVTPNLRGYAQALTKAMVDFYYASKRRFTTQQQAHYVYSPRELTRWIRGIYETLKNLEDIDVEGLVRVWAHEALRLFQDRLVQDDEKRWTDGALDDTAATHFPTIDQSKALCRPILFSNWTTQHYQSIDRETLREYTRARLRTFYEEELDVQLVLFDDVLEHVLRIDRVFRQTQGHLLLIGVSGSGKTTLSRFVAWMNGLSIFQLQVSSHYSAIDFDDDLRQVLRRAGCKGEKICFIMDESNVLDSGFLERMNTLLANAEIPGLFEGDDYTALMTACREGSQRDGHMLSSNDELYRWFTRQVASNLHIVFTMNPPEKGLQDRATTSPALFNRCVLDWFGSWSPHSLYQVAHELTATLDLDNGEYIGPNDTALINGDDDSHPTYRGAIVNVMAHTHEFVVNMGRDMANKTSRPYHITPRHFLDFIAQYGKLYQEKKEEFEEQQRHINIGLEKLHETLDEVEALQIELNSKDAQLKAKNDEANMKLRQMVADQQEAEAKKLRSIQIQRELEKQQQTIAERKEGVLEELEDVEPMVQEAAGAVANIKKAHLAEVRAMGNPPETVKMAMESACIVLGFKVDSWKAVQSVIRRDDFTSMVRNFDSEKISPAIRQKIQRDYMALPNFSVEIADRASKACGPLVQWVFAQVRYSAILDKVGPLRDEVTYLEHQAETTREQANIALETVQQLEKSIAQYKDEYAQLISETQAIKLEMRSVQEKVTRSTALLSSLSSEKERWTRDSEHFESEMANIPGDVLLASIFLTYAGWFDQQCRLRLMSHCRSQMTNYNIIYRAKLSFADYLSSLDERSEWSRAGLAVDDLTVENALILKRFNRYPLIIDPSDQATSFLANFYGQKKIIVTSFLDSAFIKNLETALRFGTALLIQNAEDLDPILNTVLNREIRRTGGRNLVRLGNQDIDFSPSFAMFLSTRNASVKIGPDLSSRTTIVNFSMTPSSLYSQTLDKILKTENPEIYARRKDLQKIQSEYLVRLRHLERSLLQALNDCSGNILEDNKVITTLESVKREAAEVAVKILEADNVMEGVERMAKEYHAIAKAASDIFFFLARLPELHHFYRFSLDFFLHIFDSILLDNPRLRNVPNPTQRRQVILEDMFIATISRVRHTLLHEDRSVVSAYFASIFLVARGDNDAAKALLHSTHADKEPEPPTNEDRLVTLGTLLEHPAIATMWPESAKTRRETQESPELWEAWLDSASPESEIVFEDNKVDGMSLDLSHCNIVRSNRLSTLSPPDTARSILRINIISRLRKDRLEIALRNFAEGLIPTENNSIFEDMKILVRHQVVAETPIIFCSVPGHDASSQVEALVASLKAPCISVAMGSAESALAADQAIGTATRTGSWVLLKNLHLASHWLHHLERRLRSLNIHPDFRLFLTMETAGSIPASIIEMSRIVMNEPLPGIKANLLEALAAMRPELSAPGPGERDRLYFLLAWLHTILQERSRYVPIGFTKSYGFNDSDLAAGKLMLDRWVGYTAKGRSHIDPKSLPWTALRTLLIENIYGGKVDSEMDLSIIEGFVKRFIAPNAYDSGFSLASDAESPPIFEISRFDQFVRWANSLPLDQPISWLDLPVNSDKVMAERQGREILVKCAMLKEEEPFE</sequence>
<accession>A0ACC2XLG6</accession>
<name>A0ACC2XLG6_9TREE</name>
<proteinExistence type="predicted"/>